<comment type="caution">
    <text evidence="1">The sequence shown here is derived from an EMBL/GenBank/DDBJ whole genome shotgun (WGS) entry which is preliminary data.</text>
</comment>
<accession>A0ACB9ILK9</accession>
<gene>
    <name evidence="1" type="ORF">L1987_24780</name>
</gene>
<name>A0ACB9ILK9_9ASTR</name>
<evidence type="ECO:0000313" key="2">
    <source>
        <dbReference type="Proteomes" id="UP001056120"/>
    </source>
</evidence>
<proteinExistence type="predicted"/>
<evidence type="ECO:0000313" key="1">
    <source>
        <dbReference type="EMBL" id="KAI3808819.1"/>
    </source>
</evidence>
<reference evidence="1 2" key="2">
    <citation type="journal article" date="2022" name="Mol. Ecol. Resour.">
        <title>The genomes of chicory, endive, great burdock and yacon provide insights into Asteraceae paleo-polyploidization history and plant inulin production.</title>
        <authorList>
            <person name="Fan W."/>
            <person name="Wang S."/>
            <person name="Wang H."/>
            <person name="Wang A."/>
            <person name="Jiang F."/>
            <person name="Liu H."/>
            <person name="Zhao H."/>
            <person name="Xu D."/>
            <person name="Zhang Y."/>
        </authorList>
    </citation>
    <scope>NUCLEOTIDE SEQUENCE [LARGE SCALE GENOMIC DNA]</scope>
    <source>
        <strain evidence="2">cv. Yunnan</strain>
        <tissue evidence="1">Leaves</tissue>
    </source>
</reference>
<dbReference type="Proteomes" id="UP001056120">
    <property type="component" value="Linkage Group LG08"/>
</dbReference>
<sequence length="83" mass="9610">MNQEKSKQLDNGVDEDDVGDKDPVVELAYHPLINFAIVEDRIYRSRIPQSSDFLLIEEDDSDETVKKKIAMKTNNKKVRFNVI</sequence>
<reference evidence="2" key="1">
    <citation type="journal article" date="2022" name="Mol. Ecol. Resour.">
        <title>The genomes of chicory, endive, great burdock and yacon provide insights into Asteraceae palaeo-polyploidization history and plant inulin production.</title>
        <authorList>
            <person name="Fan W."/>
            <person name="Wang S."/>
            <person name="Wang H."/>
            <person name="Wang A."/>
            <person name="Jiang F."/>
            <person name="Liu H."/>
            <person name="Zhao H."/>
            <person name="Xu D."/>
            <person name="Zhang Y."/>
        </authorList>
    </citation>
    <scope>NUCLEOTIDE SEQUENCE [LARGE SCALE GENOMIC DNA]</scope>
    <source>
        <strain evidence="2">cv. Yunnan</strain>
    </source>
</reference>
<protein>
    <submittedName>
        <fullName evidence="1">Uncharacterized protein</fullName>
    </submittedName>
</protein>
<dbReference type="EMBL" id="CM042025">
    <property type="protein sequence ID" value="KAI3808819.1"/>
    <property type="molecule type" value="Genomic_DNA"/>
</dbReference>
<organism evidence="1 2">
    <name type="scientific">Smallanthus sonchifolius</name>
    <dbReference type="NCBI Taxonomy" id="185202"/>
    <lineage>
        <taxon>Eukaryota</taxon>
        <taxon>Viridiplantae</taxon>
        <taxon>Streptophyta</taxon>
        <taxon>Embryophyta</taxon>
        <taxon>Tracheophyta</taxon>
        <taxon>Spermatophyta</taxon>
        <taxon>Magnoliopsida</taxon>
        <taxon>eudicotyledons</taxon>
        <taxon>Gunneridae</taxon>
        <taxon>Pentapetalae</taxon>
        <taxon>asterids</taxon>
        <taxon>campanulids</taxon>
        <taxon>Asterales</taxon>
        <taxon>Asteraceae</taxon>
        <taxon>Asteroideae</taxon>
        <taxon>Heliantheae alliance</taxon>
        <taxon>Millerieae</taxon>
        <taxon>Smallanthus</taxon>
    </lineage>
</organism>
<keyword evidence="2" id="KW-1185">Reference proteome</keyword>